<dbReference type="GO" id="GO:0005525">
    <property type="term" value="F:GTP binding"/>
    <property type="evidence" value="ECO:0007669"/>
    <property type="project" value="UniProtKB-KW"/>
</dbReference>
<evidence type="ECO:0008006" key="12">
    <source>
        <dbReference type="Google" id="ProtNLM"/>
    </source>
</evidence>
<dbReference type="Gene3D" id="3.30.1330.100">
    <property type="entry name" value="CofE-like"/>
    <property type="match status" value="1"/>
</dbReference>
<dbReference type="GO" id="GO:0052618">
    <property type="term" value="F:coenzyme F420-0:L-glutamate ligase activity"/>
    <property type="evidence" value="ECO:0007669"/>
    <property type="project" value="TreeGrafter"/>
</dbReference>
<dbReference type="EMBL" id="LAZR01006735">
    <property type="protein sequence ID" value="KKM89993.1"/>
    <property type="molecule type" value="Genomic_DNA"/>
</dbReference>
<dbReference type="GO" id="GO:0016491">
    <property type="term" value="F:oxidoreductase activity"/>
    <property type="evidence" value="ECO:0007669"/>
    <property type="project" value="InterPro"/>
</dbReference>
<evidence type="ECO:0000256" key="5">
    <source>
        <dbReference type="ARBA" id="ARBA00022958"/>
    </source>
</evidence>
<dbReference type="AlphaFoldDB" id="A0A0F9L951"/>
<accession>A0A0F9L951</accession>
<dbReference type="SUPFAM" id="SSF144010">
    <property type="entry name" value="CofE-like"/>
    <property type="match status" value="1"/>
</dbReference>
<dbReference type="InterPro" id="IPR000415">
    <property type="entry name" value="Nitroreductase-like"/>
</dbReference>
<dbReference type="InterPro" id="IPR029479">
    <property type="entry name" value="Nitroreductase"/>
</dbReference>
<feature type="domain" description="Coenzyme F420:L-glutamate ligase-like" evidence="10">
    <location>
        <begin position="15"/>
        <end position="240"/>
    </location>
</feature>
<dbReference type="Gene3D" id="3.40.109.10">
    <property type="entry name" value="NADH Oxidase"/>
    <property type="match status" value="1"/>
</dbReference>
<evidence type="ECO:0000313" key="11">
    <source>
        <dbReference type="EMBL" id="KKM89993.1"/>
    </source>
</evidence>
<evidence type="ECO:0000259" key="9">
    <source>
        <dbReference type="Pfam" id="PF00881"/>
    </source>
</evidence>
<proteinExistence type="predicted"/>
<keyword evidence="7" id="KW-0464">Manganese</keyword>
<organism evidence="11">
    <name type="scientific">marine sediment metagenome</name>
    <dbReference type="NCBI Taxonomy" id="412755"/>
    <lineage>
        <taxon>unclassified sequences</taxon>
        <taxon>metagenomes</taxon>
        <taxon>ecological metagenomes</taxon>
    </lineage>
</organism>
<dbReference type="SUPFAM" id="SSF55469">
    <property type="entry name" value="FMN-dependent nitroreductase-like"/>
    <property type="match status" value="1"/>
</dbReference>
<dbReference type="Gene3D" id="3.90.1660.10">
    <property type="entry name" value="CofE-like domain"/>
    <property type="match status" value="1"/>
</dbReference>
<dbReference type="InterPro" id="IPR002847">
    <property type="entry name" value="F420-0_gamma-glut_ligase-dom"/>
</dbReference>
<protein>
    <recommendedName>
        <fullName evidence="12">Coenzyme F420:L-glutamate ligase-like domain-containing protein</fullName>
    </recommendedName>
</protein>
<dbReference type="NCBIfam" id="NF009809">
    <property type="entry name" value="PRK13293.1"/>
    <property type="match status" value="1"/>
</dbReference>
<evidence type="ECO:0000256" key="7">
    <source>
        <dbReference type="ARBA" id="ARBA00023211"/>
    </source>
</evidence>
<dbReference type="GO" id="GO:0046872">
    <property type="term" value="F:metal ion binding"/>
    <property type="evidence" value="ECO:0007669"/>
    <property type="project" value="UniProtKB-KW"/>
</dbReference>
<evidence type="ECO:0000256" key="8">
    <source>
        <dbReference type="ARBA" id="ARBA00023268"/>
    </source>
</evidence>
<evidence type="ECO:0000259" key="10">
    <source>
        <dbReference type="Pfam" id="PF01996"/>
    </source>
</evidence>
<dbReference type="Pfam" id="PF00881">
    <property type="entry name" value="Nitroreductase"/>
    <property type="match status" value="1"/>
</dbReference>
<dbReference type="CDD" id="cd02062">
    <property type="entry name" value="Nitro_FMN_reductase"/>
    <property type="match status" value="1"/>
</dbReference>
<keyword evidence="5" id="KW-0630">Potassium</keyword>
<dbReference type="PANTHER" id="PTHR47917">
    <property type="match status" value="1"/>
</dbReference>
<keyword evidence="1" id="KW-0436">Ligase</keyword>
<evidence type="ECO:0000256" key="6">
    <source>
        <dbReference type="ARBA" id="ARBA00023134"/>
    </source>
</evidence>
<keyword evidence="2" id="KW-0479">Metal-binding</keyword>
<evidence type="ECO:0000256" key="1">
    <source>
        <dbReference type="ARBA" id="ARBA00022598"/>
    </source>
</evidence>
<gene>
    <name evidence="11" type="ORF">LCGC14_1243120</name>
</gene>
<dbReference type="InterPro" id="IPR008225">
    <property type="entry name" value="F420-0_g-glutamyl_ligase"/>
</dbReference>
<dbReference type="PANTHER" id="PTHR47917:SF1">
    <property type="entry name" value="COENZYME F420:L-GLUTAMATE LIGASE"/>
    <property type="match status" value="1"/>
</dbReference>
<name>A0A0F9L951_9ZZZZ</name>
<sequence>MFSKNRIEIIGLKDVPLVKKGDDISKIILKSLKTNNLLLENGDIIVIAQTIISKSTGRTRNLDEIIPSEKAFKLFEIIAPKAKKQGLPIKDPKLIQLILEESKDVIKAEHVLITETHHGFICADAGIDKSNIEGNGIVTLLPKDPDYQAEKIRHSLNVQTKKEIAIIISDSFGRSFRIGAVGTAIGVSGINPILDMRGKKDLFGYELQTTIIGQADSLASSAQLIMGEANEGIPVVLIRGYKFEYNDKAKITSALREKKIDIFRESESRNLMGVLKSRRSYKLAFEDKKVDQEIIRECIEVARWAPSAHNGQFWRYIILEEQELRTKLISEMNDKLKCDLRDDGKSEEFISQKINKTKNRFLKAPTLILLCLDTTELDKYPDSERTQNEFTLGIQSVSNSATYLLLAFEIKKLAACWYCAPLFAKNLIRDTLKLPESYEPMAFFTVGYPIKSPQAPPRKKIKNIIYEPGVQ</sequence>
<dbReference type="NCBIfam" id="TIGR01916">
    <property type="entry name" value="F420_cofE"/>
    <property type="match status" value="1"/>
</dbReference>
<feature type="domain" description="Nitroreductase" evidence="9">
    <location>
        <begin position="275"/>
        <end position="448"/>
    </location>
</feature>
<comment type="caution">
    <text evidence="11">The sequence shown here is derived from an EMBL/GenBank/DDBJ whole genome shotgun (WGS) entry which is preliminary data.</text>
</comment>
<evidence type="ECO:0000256" key="4">
    <source>
        <dbReference type="ARBA" id="ARBA00022842"/>
    </source>
</evidence>
<evidence type="ECO:0000256" key="3">
    <source>
        <dbReference type="ARBA" id="ARBA00022741"/>
    </source>
</evidence>
<reference evidence="11" key="1">
    <citation type="journal article" date="2015" name="Nature">
        <title>Complex archaea that bridge the gap between prokaryotes and eukaryotes.</title>
        <authorList>
            <person name="Spang A."/>
            <person name="Saw J.H."/>
            <person name="Jorgensen S.L."/>
            <person name="Zaremba-Niedzwiedzka K."/>
            <person name="Martijn J."/>
            <person name="Lind A.E."/>
            <person name="van Eijk R."/>
            <person name="Schleper C."/>
            <person name="Guy L."/>
            <person name="Ettema T.J."/>
        </authorList>
    </citation>
    <scope>NUCLEOTIDE SEQUENCE</scope>
</reference>
<dbReference type="Pfam" id="PF01996">
    <property type="entry name" value="F420_ligase"/>
    <property type="match status" value="1"/>
</dbReference>
<evidence type="ECO:0000256" key="2">
    <source>
        <dbReference type="ARBA" id="ARBA00022723"/>
    </source>
</evidence>
<keyword evidence="8" id="KW-0511">Multifunctional enzyme</keyword>
<keyword evidence="4" id="KW-0460">Magnesium</keyword>
<keyword evidence="6" id="KW-0342">GTP-binding</keyword>
<keyword evidence="3" id="KW-0547">Nucleotide-binding</keyword>